<dbReference type="FunFam" id="3.40.50.720:FF:000121">
    <property type="entry name" value="Prostaglandin reductase 2"/>
    <property type="match status" value="1"/>
</dbReference>
<dbReference type="InterPro" id="IPR020843">
    <property type="entry name" value="ER"/>
</dbReference>
<dbReference type="Pfam" id="PF00657">
    <property type="entry name" value="Lipase_GDSL"/>
    <property type="match status" value="1"/>
</dbReference>
<dbReference type="PANTHER" id="PTHR43205:SF23">
    <property type="entry name" value="OXIDOREDUCTASE P1, PUTATIVE, EXPRESSED-RELATED"/>
    <property type="match status" value="1"/>
</dbReference>
<dbReference type="Gene3D" id="3.40.50.720">
    <property type="entry name" value="NAD(P)-binding Rossmann-like Domain"/>
    <property type="match status" value="1"/>
</dbReference>
<feature type="domain" description="Enoyl reductase (ER)" evidence="4">
    <location>
        <begin position="30"/>
        <end position="350"/>
    </location>
</feature>
<evidence type="ECO:0000256" key="3">
    <source>
        <dbReference type="SAM" id="MobiDB-lite"/>
    </source>
</evidence>
<proteinExistence type="predicted"/>
<evidence type="ECO:0000256" key="2">
    <source>
        <dbReference type="ARBA" id="ARBA00023002"/>
    </source>
</evidence>
<dbReference type="GO" id="GO:0016788">
    <property type="term" value="F:hydrolase activity, acting on ester bonds"/>
    <property type="evidence" value="ECO:0007669"/>
    <property type="project" value="InterPro"/>
</dbReference>
<dbReference type="Pfam" id="PF16884">
    <property type="entry name" value="ADH_N_2"/>
    <property type="match status" value="1"/>
</dbReference>
<dbReference type="Gene3D" id="3.90.180.10">
    <property type="entry name" value="Medium-chain alcohol dehydrogenases, catalytic domain"/>
    <property type="match status" value="1"/>
</dbReference>
<dbReference type="Pfam" id="PF00107">
    <property type="entry name" value="ADH_zinc_N"/>
    <property type="match status" value="1"/>
</dbReference>
<protein>
    <recommendedName>
        <fullName evidence="4">Enoyl reductase (ER) domain-containing protein</fullName>
    </recommendedName>
</protein>
<feature type="compositionally biased region" description="Basic and acidic residues" evidence="3">
    <location>
        <begin position="480"/>
        <end position="490"/>
    </location>
</feature>
<dbReference type="InterPro" id="IPR041694">
    <property type="entry name" value="ADH_N_2"/>
</dbReference>
<evidence type="ECO:0000256" key="1">
    <source>
        <dbReference type="ARBA" id="ARBA00011738"/>
    </source>
</evidence>
<dbReference type="EMBL" id="CAJGYO010000010">
    <property type="protein sequence ID" value="CAD6257617.1"/>
    <property type="molecule type" value="Genomic_DNA"/>
</dbReference>
<sequence>MAGSGEEAAAAAVVQNKKVVLRRHVTGFPTEDDMEITVGTTEQRVPAGLTAVLIKNLYLSCDPWMRGRMSKHDDGANVPASDFVIGEAMVNYGVGKVIDSTHPEFIAGDLVWGMSGWEEYTLVTQPESLHKINHADLPLSYYTGVLGMPGLTAYAGFTQVARPNKGDFVFVSAASGAVGQVVGQLAKIAGCYVVGSAGSDEKVSLLKTKFGYDDAFNYKSETDLSAALKRCLPNGIDIYFDNVGGTTLDAALLHMRHGGRVAVCGMISQYNLEERDGLRNLFCIIPKSIRVEGFNVSRFFHLYARFEEEMAGYIKDGKVAVVEDVVEGIESAPAALIGLFSGKNIGRVPLGQQISYFEKTRAQILENMEEEAASDFFKTALFIVAAGSNDILDYLSPSRLNELGARKFVVSDIGPLGCIPYVRALEFMPTGECSASANRVTEGYNKKLKRMVEKMNQEMGPESKFVYVNTKEFGSAEAEEGTRSNGKNDDLGGSSSTKPEGGLIQKLSEEASTIATKILMRHASDGLPRGRYRKTFQRAKYRHRERVGVEVELPRRFLVSRFRRN</sequence>
<dbReference type="InterPro" id="IPR001087">
    <property type="entry name" value="GDSL"/>
</dbReference>
<keyword evidence="6" id="KW-1185">Reference proteome</keyword>
<dbReference type="InterPro" id="IPR036291">
    <property type="entry name" value="NAD(P)-bd_dom_sf"/>
</dbReference>
<dbReference type="CDD" id="cd08295">
    <property type="entry name" value="double_bond_reductase_like"/>
    <property type="match status" value="1"/>
</dbReference>
<dbReference type="AlphaFoldDB" id="A0A811QGX9"/>
<comment type="caution">
    <text evidence="5">The sequence shown here is derived from an EMBL/GenBank/DDBJ whole genome shotgun (WGS) entry which is preliminary data.</text>
</comment>
<evidence type="ECO:0000313" key="6">
    <source>
        <dbReference type="Proteomes" id="UP000604825"/>
    </source>
</evidence>
<dbReference type="OrthoDB" id="809632at2759"/>
<keyword evidence="2" id="KW-0560">Oxidoreductase</keyword>
<evidence type="ECO:0000313" key="5">
    <source>
        <dbReference type="EMBL" id="CAD6257617.1"/>
    </source>
</evidence>
<dbReference type="InterPro" id="IPR011032">
    <property type="entry name" value="GroES-like_sf"/>
</dbReference>
<dbReference type="InterPro" id="IPR013149">
    <property type="entry name" value="ADH-like_C"/>
</dbReference>
<evidence type="ECO:0000259" key="4">
    <source>
        <dbReference type="SMART" id="SM00829"/>
    </source>
</evidence>
<dbReference type="InterPro" id="IPR045010">
    <property type="entry name" value="MDR_fam"/>
</dbReference>
<gene>
    <name evidence="5" type="ORF">NCGR_LOCUS41102</name>
</gene>
<dbReference type="Proteomes" id="UP000604825">
    <property type="component" value="Unassembled WGS sequence"/>
</dbReference>
<feature type="region of interest" description="Disordered" evidence="3">
    <location>
        <begin position="476"/>
        <end position="503"/>
    </location>
</feature>
<reference evidence="5" key="1">
    <citation type="submission" date="2020-10" db="EMBL/GenBank/DDBJ databases">
        <authorList>
            <person name="Han B."/>
            <person name="Lu T."/>
            <person name="Zhao Q."/>
            <person name="Huang X."/>
            <person name="Zhao Y."/>
        </authorList>
    </citation>
    <scope>NUCLEOTIDE SEQUENCE</scope>
</reference>
<dbReference type="SMART" id="SM00829">
    <property type="entry name" value="PKS_ER"/>
    <property type="match status" value="1"/>
</dbReference>
<comment type="subunit">
    <text evidence="1">Homodimer.</text>
</comment>
<dbReference type="SUPFAM" id="SSF50129">
    <property type="entry name" value="GroES-like"/>
    <property type="match status" value="1"/>
</dbReference>
<organism evidence="5 6">
    <name type="scientific">Miscanthus lutarioriparius</name>
    <dbReference type="NCBI Taxonomy" id="422564"/>
    <lineage>
        <taxon>Eukaryota</taxon>
        <taxon>Viridiplantae</taxon>
        <taxon>Streptophyta</taxon>
        <taxon>Embryophyta</taxon>
        <taxon>Tracheophyta</taxon>
        <taxon>Spermatophyta</taxon>
        <taxon>Magnoliopsida</taxon>
        <taxon>Liliopsida</taxon>
        <taxon>Poales</taxon>
        <taxon>Poaceae</taxon>
        <taxon>PACMAD clade</taxon>
        <taxon>Panicoideae</taxon>
        <taxon>Andropogonodae</taxon>
        <taxon>Andropogoneae</taxon>
        <taxon>Saccharinae</taxon>
        <taxon>Miscanthus</taxon>
    </lineage>
</organism>
<dbReference type="SUPFAM" id="SSF51735">
    <property type="entry name" value="NAD(P)-binding Rossmann-fold domains"/>
    <property type="match status" value="1"/>
</dbReference>
<dbReference type="PANTHER" id="PTHR43205">
    <property type="entry name" value="PROSTAGLANDIN REDUCTASE"/>
    <property type="match status" value="1"/>
</dbReference>
<dbReference type="GO" id="GO:0032440">
    <property type="term" value="F:2-alkenal reductase [NAD(P)H] activity"/>
    <property type="evidence" value="ECO:0007669"/>
    <property type="project" value="TreeGrafter"/>
</dbReference>
<accession>A0A811QGX9</accession>
<name>A0A811QGX9_9POAL</name>